<sequence>MQELPRNICDEVNVQGLMRVMRTDRLIKHNKETTRDEQAGFRPGRSMIEHVFIARRMIEMCQRHSKPV</sequence>
<reference evidence="1 2" key="1">
    <citation type="submission" date="2023-08" db="EMBL/GenBank/DDBJ databases">
        <title>A Necator americanus chromosomal reference genome.</title>
        <authorList>
            <person name="Ilik V."/>
            <person name="Petrzelkova K.J."/>
            <person name="Pardy F."/>
            <person name="Fuh T."/>
            <person name="Niatou-Singa F.S."/>
            <person name="Gouil Q."/>
            <person name="Baker L."/>
            <person name="Ritchie M.E."/>
            <person name="Jex A.R."/>
            <person name="Gazzola D."/>
            <person name="Li H."/>
            <person name="Toshio Fujiwara R."/>
            <person name="Zhan B."/>
            <person name="Aroian R.V."/>
            <person name="Pafco B."/>
            <person name="Schwarz E.M."/>
        </authorList>
    </citation>
    <scope>NUCLEOTIDE SEQUENCE [LARGE SCALE GENOMIC DNA]</scope>
    <source>
        <strain evidence="1 2">Aroian</strain>
        <tissue evidence="1">Whole animal</tissue>
    </source>
</reference>
<proteinExistence type="predicted"/>
<dbReference type="EMBL" id="JAVFWL010000001">
    <property type="protein sequence ID" value="KAK6730041.1"/>
    <property type="molecule type" value="Genomic_DNA"/>
</dbReference>
<evidence type="ECO:0000313" key="2">
    <source>
        <dbReference type="Proteomes" id="UP001303046"/>
    </source>
</evidence>
<comment type="caution">
    <text evidence="1">The sequence shown here is derived from an EMBL/GenBank/DDBJ whole genome shotgun (WGS) entry which is preliminary data.</text>
</comment>
<accession>A0ABR1BUI6</accession>
<evidence type="ECO:0008006" key="3">
    <source>
        <dbReference type="Google" id="ProtNLM"/>
    </source>
</evidence>
<protein>
    <recommendedName>
        <fullName evidence="3">Reverse transcriptase domain-containing protein</fullName>
    </recommendedName>
</protein>
<evidence type="ECO:0000313" key="1">
    <source>
        <dbReference type="EMBL" id="KAK6730041.1"/>
    </source>
</evidence>
<organism evidence="1 2">
    <name type="scientific">Necator americanus</name>
    <name type="common">Human hookworm</name>
    <dbReference type="NCBI Taxonomy" id="51031"/>
    <lineage>
        <taxon>Eukaryota</taxon>
        <taxon>Metazoa</taxon>
        <taxon>Ecdysozoa</taxon>
        <taxon>Nematoda</taxon>
        <taxon>Chromadorea</taxon>
        <taxon>Rhabditida</taxon>
        <taxon>Rhabditina</taxon>
        <taxon>Rhabditomorpha</taxon>
        <taxon>Strongyloidea</taxon>
        <taxon>Ancylostomatidae</taxon>
        <taxon>Bunostominae</taxon>
        <taxon>Necator</taxon>
    </lineage>
</organism>
<keyword evidence="2" id="KW-1185">Reference proteome</keyword>
<name>A0ABR1BUI6_NECAM</name>
<gene>
    <name evidence="1" type="primary">Necator_chrI.g2980</name>
    <name evidence="1" type="ORF">RB195_006851</name>
</gene>
<dbReference type="Proteomes" id="UP001303046">
    <property type="component" value="Unassembled WGS sequence"/>
</dbReference>